<evidence type="ECO:0000313" key="3">
    <source>
        <dbReference type="Proteomes" id="UP001157974"/>
    </source>
</evidence>
<keyword evidence="3" id="KW-1185">Reference proteome</keyword>
<keyword evidence="1" id="KW-0378">Hydrolase</keyword>
<dbReference type="GO" id="GO:0005739">
    <property type="term" value="C:mitochondrion"/>
    <property type="evidence" value="ECO:0007669"/>
    <property type="project" value="TreeGrafter"/>
</dbReference>
<sequence>MSAFVNSTSFFGRRACTSRRATRSQRRPGGSVVCSVEWAGKNRTIEIDGIPLSFDYVPGQYPVVMYLPPFFYAKDPLAKANSLKAFCERRGQGFISQDYYGTGRSGGDFEDGTISLWTDHAIEILERVLRNQKVVLVTSGVGLWIGVQVALRRKTQVVGIVGMSVDPDFTEELIVPSFSDEQKSALEKDGVVEIVWGYKTYPISKKFIENAKTQLILQGGPDSIGVECPVRLLQGMADEEIPDELALRLASSLQSKDVRLTYIKGSNHNMETESDFKLMCDNTEQILDQFFEFDLRTPGSG</sequence>
<name>A0AAV8V3D0_9RHOD</name>
<dbReference type="InterPro" id="IPR052382">
    <property type="entry name" value="ABHD10_acyl-thioesterase"/>
</dbReference>
<dbReference type="PANTHER" id="PTHR16138">
    <property type="entry name" value="MYCOPHENOLIC ACID ACYL-GLUCURONIDE ESTERASE, MITOCHONDRIAL"/>
    <property type="match status" value="1"/>
</dbReference>
<proteinExistence type="predicted"/>
<dbReference type="Gene3D" id="3.40.50.1820">
    <property type="entry name" value="alpha/beta hydrolase"/>
    <property type="match status" value="1"/>
</dbReference>
<accession>A0AAV8V3D0</accession>
<dbReference type="GO" id="GO:0004553">
    <property type="term" value="F:hydrolase activity, hydrolyzing O-glycosyl compounds"/>
    <property type="evidence" value="ECO:0007669"/>
    <property type="project" value="TreeGrafter"/>
</dbReference>
<dbReference type="AlphaFoldDB" id="A0AAV8V3D0"/>
<reference evidence="2 3" key="1">
    <citation type="journal article" date="2023" name="Nat. Commun.">
        <title>Origin of minicircular mitochondrial genomes in red algae.</title>
        <authorList>
            <person name="Lee Y."/>
            <person name="Cho C.H."/>
            <person name="Lee Y.M."/>
            <person name="Park S.I."/>
            <person name="Yang J.H."/>
            <person name="West J.A."/>
            <person name="Bhattacharya D."/>
            <person name="Yoon H.S."/>
        </authorList>
    </citation>
    <scope>NUCLEOTIDE SEQUENCE [LARGE SCALE GENOMIC DNA]</scope>
    <source>
        <strain evidence="2 3">CCMP1338</strain>
        <tissue evidence="2">Whole cell</tissue>
    </source>
</reference>
<organism evidence="2 3">
    <name type="scientific">Rhodosorus marinus</name>
    <dbReference type="NCBI Taxonomy" id="101924"/>
    <lineage>
        <taxon>Eukaryota</taxon>
        <taxon>Rhodophyta</taxon>
        <taxon>Stylonematophyceae</taxon>
        <taxon>Stylonematales</taxon>
        <taxon>Stylonemataceae</taxon>
        <taxon>Rhodosorus</taxon>
    </lineage>
</organism>
<dbReference type="EMBL" id="JAMWBK010000002">
    <property type="protein sequence ID" value="KAJ8907973.1"/>
    <property type="molecule type" value="Genomic_DNA"/>
</dbReference>
<evidence type="ECO:0000313" key="2">
    <source>
        <dbReference type="EMBL" id="KAJ8907973.1"/>
    </source>
</evidence>
<dbReference type="Proteomes" id="UP001157974">
    <property type="component" value="Unassembled WGS sequence"/>
</dbReference>
<gene>
    <name evidence="2" type="ORF">NDN08_008075</name>
</gene>
<dbReference type="GO" id="GO:0008474">
    <property type="term" value="F:palmitoyl-(protein) hydrolase activity"/>
    <property type="evidence" value="ECO:0007669"/>
    <property type="project" value="TreeGrafter"/>
</dbReference>
<comment type="caution">
    <text evidence="2">The sequence shown here is derived from an EMBL/GenBank/DDBJ whole genome shotgun (WGS) entry which is preliminary data.</text>
</comment>
<evidence type="ECO:0000256" key="1">
    <source>
        <dbReference type="ARBA" id="ARBA00022801"/>
    </source>
</evidence>
<protein>
    <recommendedName>
        <fullName evidence="4">AB hydrolase-1 domain-containing protein</fullName>
    </recommendedName>
</protein>
<dbReference type="PANTHER" id="PTHR16138:SF7">
    <property type="entry name" value="PALMITOYL-PROTEIN THIOESTERASE ABHD10, MITOCHONDRIAL"/>
    <property type="match status" value="1"/>
</dbReference>
<evidence type="ECO:0008006" key="4">
    <source>
        <dbReference type="Google" id="ProtNLM"/>
    </source>
</evidence>
<dbReference type="SUPFAM" id="SSF53474">
    <property type="entry name" value="alpha/beta-Hydrolases"/>
    <property type="match status" value="1"/>
</dbReference>
<dbReference type="InterPro" id="IPR029058">
    <property type="entry name" value="AB_hydrolase_fold"/>
</dbReference>